<organism evidence="2 3">
    <name type="scientific">Candidatus Halomonas stercoripullorum</name>
    <dbReference type="NCBI Taxonomy" id="2838617"/>
    <lineage>
        <taxon>Bacteria</taxon>
        <taxon>Pseudomonadati</taxon>
        <taxon>Pseudomonadota</taxon>
        <taxon>Gammaproteobacteria</taxon>
        <taxon>Oceanospirillales</taxon>
        <taxon>Halomonadaceae</taxon>
        <taxon>Halomonas</taxon>
    </lineage>
</organism>
<reference evidence="2" key="1">
    <citation type="journal article" date="2021" name="PeerJ">
        <title>Extensive microbial diversity within the chicken gut microbiome revealed by metagenomics and culture.</title>
        <authorList>
            <person name="Gilroy R."/>
            <person name="Ravi A."/>
            <person name="Getino M."/>
            <person name="Pursley I."/>
            <person name="Horton D.L."/>
            <person name="Alikhan N.F."/>
            <person name="Baker D."/>
            <person name="Gharbi K."/>
            <person name="Hall N."/>
            <person name="Watson M."/>
            <person name="Adriaenssens E.M."/>
            <person name="Foster-Nyarko E."/>
            <person name="Jarju S."/>
            <person name="Secka A."/>
            <person name="Antonio M."/>
            <person name="Oren A."/>
            <person name="Chaudhuri R.R."/>
            <person name="La Ragione R."/>
            <person name="Hildebrand F."/>
            <person name="Pallen M.J."/>
        </authorList>
    </citation>
    <scope>NUCLEOTIDE SEQUENCE</scope>
    <source>
        <strain evidence="2">1193</strain>
    </source>
</reference>
<feature type="region of interest" description="Disordered" evidence="1">
    <location>
        <begin position="112"/>
        <end position="133"/>
    </location>
</feature>
<proteinExistence type="predicted"/>
<protein>
    <submittedName>
        <fullName evidence="2">DUF3618 domain-containing protein</fullName>
    </submittedName>
</protein>
<dbReference type="EMBL" id="DXFC01000119">
    <property type="protein sequence ID" value="HIX61402.1"/>
    <property type="molecule type" value="Genomic_DNA"/>
</dbReference>
<dbReference type="Pfam" id="PF12277">
    <property type="entry name" value="DUF3618"/>
    <property type="match status" value="1"/>
</dbReference>
<evidence type="ECO:0000313" key="3">
    <source>
        <dbReference type="Proteomes" id="UP000824248"/>
    </source>
</evidence>
<comment type="caution">
    <text evidence="2">The sequence shown here is derived from an EMBL/GenBank/DDBJ whole genome shotgun (WGS) entry which is preliminary data.</text>
</comment>
<reference evidence="2" key="2">
    <citation type="submission" date="2021-04" db="EMBL/GenBank/DDBJ databases">
        <authorList>
            <person name="Gilroy R."/>
        </authorList>
    </citation>
    <scope>NUCLEOTIDE SEQUENCE</scope>
    <source>
        <strain evidence="2">1193</strain>
    </source>
</reference>
<feature type="compositionally biased region" description="Basic and acidic residues" evidence="1">
    <location>
        <begin position="247"/>
        <end position="270"/>
    </location>
</feature>
<evidence type="ECO:0000313" key="2">
    <source>
        <dbReference type="EMBL" id="HIX61402.1"/>
    </source>
</evidence>
<evidence type="ECO:0000256" key="1">
    <source>
        <dbReference type="SAM" id="MobiDB-lite"/>
    </source>
</evidence>
<gene>
    <name evidence="2" type="ORF">H9854_04105</name>
</gene>
<feature type="compositionally biased region" description="Pro residues" evidence="1">
    <location>
        <begin position="316"/>
        <end position="326"/>
    </location>
</feature>
<accession>A0A9D2B4Q2</accession>
<sequence length="334" mass="35882">MSDTPRGSDEIEQEIRQARARLDDTLHQIEEKFSPEQLMNTTYDYLRHGGAERAVNGLSRTLKENPLPVMVTGIGLGWLLLAQRGSHSGHRYPASLQDSQTTSGARATVLGHDPAALGATPQYSSGRDDDAESMTDKAKHMVEGMRDRAGHLGEQVKEQTRHLGDHMRHGASHLDEQRHTAMDAASHRMHDASHQVSHFVQEHPLVAGALGVAAGAVLASLFSPTRAENRHLGEMRDRVVHRAEEMGEEQLKRAGEKVHDTAQRLKEKAHASSSHGSGYVENPSSEERFAKAGAAGSIGAPNAPGATARKGDSGPEPTPLGVPPTSPKGSGPLP</sequence>
<dbReference type="InterPro" id="IPR022062">
    <property type="entry name" value="DUF3618"/>
</dbReference>
<dbReference type="AlphaFoldDB" id="A0A9D2B4Q2"/>
<name>A0A9D2B4Q2_9GAMM</name>
<feature type="region of interest" description="Disordered" evidence="1">
    <location>
        <begin position="247"/>
        <end position="334"/>
    </location>
</feature>
<dbReference type="Proteomes" id="UP000824248">
    <property type="component" value="Unassembled WGS sequence"/>
</dbReference>